<protein>
    <submittedName>
        <fullName evidence="3">FERM domain-containing protein</fullName>
    </submittedName>
</protein>
<dbReference type="EMBL" id="KZ269980">
    <property type="protein sequence ID" value="OZC11604.1"/>
    <property type="molecule type" value="Genomic_DNA"/>
</dbReference>
<organism evidence="3">
    <name type="scientific">Onchocerca flexuosa</name>
    <dbReference type="NCBI Taxonomy" id="387005"/>
    <lineage>
        <taxon>Eukaryota</taxon>
        <taxon>Metazoa</taxon>
        <taxon>Ecdysozoa</taxon>
        <taxon>Nematoda</taxon>
        <taxon>Chromadorea</taxon>
        <taxon>Rhabditida</taxon>
        <taxon>Spirurina</taxon>
        <taxon>Spiruromorpha</taxon>
        <taxon>Filarioidea</taxon>
        <taxon>Onchocercidae</taxon>
        <taxon>Onchocerca</taxon>
    </lineage>
</organism>
<dbReference type="Proteomes" id="UP000242913">
    <property type="component" value="Unassembled WGS sequence"/>
</dbReference>
<keyword evidence="2" id="KW-1185">Reference proteome</keyword>
<dbReference type="AlphaFoldDB" id="A0A183I1P7"/>
<sequence>MTVMQFAPMTGVTMRLTDPDAFEFRLLIFKQLNDSFHLSTAVEEGATVQAVGALRSALLTEEMSLQRKVNK</sequence>
<reference evidence="1 2" key="1">
    <citation type="submission" date="2015-12" db="EMBL/GenBank/DDBJ databases">
        <title>Draft genome of the nematode, Onchocerca flexuosa.</title>
        <authorList>
            <person name="Mitreva M."/>
        </authorList>
    </citation>
    <scope>NUCLEOTIDE SEQUENCE [LARGE SCALE GENOMIC DNA]</scope>
    <source>
        <strain evidence="1">Red Deer</strain>
    </source>
</reference>
<accession>A0A183I1P7</accession>
<name>A0A183I1P7_9BILA</name>
<proteinExistence type="predicted"/>
<gene>
    <name evidence="1" type="ORF">X798_01465</name>
</gene>
<reference evidence="3" key="2">
    <citation type="submission" date="2016-06" db="UniProtKB">
        <authorList>
            <consortium name="WormBaseParasite"/>
        </authorList>
    </citation>
    <scope>IDENTIFICATION</scope>
</reference>
<evidence type="ECO:0000313" key="2">
    <source>
        <dbReference type="Proteomes" id="UP000242913"/>
    </source>
</evidence>
<evidence type="ECO:0000313" key="1">
    <source>
        <dbReference type="EMBL" id="OZC11604.1"/>
    </source>
</evidence>
<dbReference type="WBParaSite" id="OFLC_0001366001-mRNA-1">
    <property type="protein sequence ID" value="OFLC_0001366001-mRNA-1"/>
    <property type="gene ID" value="OFLC_0001366001"/>
</dbReference>
<evidence type="ECO:0000313" key="3">
    <source>
        <dbReference type="WBParaSite" id="OFLC_0001366001-mRNA-1"/>
    </source>
</evidence>